<feature type="domain" description="Gamma tubulin complex component protein N-terminal" evidence="8">
    <location>
        <begin position="180"/>
        <end position="523"/>
    </location>
</feature>
<keyword evidence="4 5" id="KW-0206">Cytoskeleton</keyword>
<evidence type="ECO:0000256" key="4">
    <source>
        <dbReference type="ARBA" id="ARBA00023212"/>
    </source>
</evidence>
<dbReference type="GO" id="GO:0051011">
    <property type="term" value="F:microtubule minus-end binding"/>
    <property type="evidence" value="ECO:0007669"/>
    <property type="project" value="TreeGrafter"/>
</dbReference>
<name>A0A7J7IMU7_9RHOD</name>
<keyword evidence="2 5" id="KW-0963">Cytoplasm</keyword>
<protein>
    <recommendedName>
        <fullName evidence="5">Spindle pole body component</fullName>
    </recommendedName>
</protein>
<dbReference type="GO" id="GO:0051321">
    <property type="term" value="P:meiotic cell cycle"/>
    <property type="evidence" value="ECO:0007669"/>
    <property type="project" value="TreeGrafter"/>
</dbReference>
<keyword evidence="10" id="KW-1185">Reference proteome</keyword>
<dbReference type="Pfam" id="PF04130">
    <property type="entry name" value="GCP_C_terminal"/>
    <property type="match status" value="1"/>
</dbReference>
<evidence type="ECO:0000256" key="3">
    <source>
        <dbReference type="ARBA" id="ARBA00022701"/>
    </source>
</evidence>
<dbReference type="GO" id="GO:0000922">
    <property type="term" value="C:spindle pole"/>
    <property type="evidence" value="ECO:0007669"/>
    <property type="project" value="InterPro"/>
</dbReference>
<dbReference type="GO" id="GO:0043015">
    <property type="term" value="F:gamma-tubulin binding"/>
    <property type="evidence" value="ECO:0007669"/>
    <property type="project" value="InterPro"/>
</dbReference>
<evidence type="ECO:0000256" key="6">
    <source>
        <dbReference type="SAM" id="MobiDB-lite"/>
    </source>
</evidence>
<dbReference type="InterPro" id="IPR042241">
    <property type="entry name" value="GCP_C_sf"/>
</dbReference>
<evidence type="ECO:0000313" key="9">
    <source>
        <dbReference type="EMBL" id="KAF6004358.1"/>
    </source>
</evidence>
<dbReference type="Pfam" id="PF17681">
    <property type="entry name" value="GCP_N_terminal"/>
    <property type="match status" value="1"/>
</dbReference>
<evidence type="ECO:0000259" key="7">
    <source>
        <dbReference type="Pfam" id="PF04130"/>
    </source>
</evidence>
<dbReference type="Proteomes" id="UP000530660">
    <property type="component" value="Unassembled WGS sequence"/>
</dbReference>
<feature type="domain" description="Gamma tubulin complex component C-terminal" evidence="7">
    <location>
        <begin position="528"/>
        <end position="834"/>
    </location>
</feature>
<keyword evidence="3 5" id="KW-0493">Microtubule</keyword>
<dbReference type="PANTHER" id="PTHR19302">
    <property type="entry name" value="GAMMA TUBULIN COMPLEX PROTEIN"/>
    <property type="match status" value="1"/>
</dbReference>
<evidence type="ECO:0000256" key="1">
    <source>
        <dbReference type="ARBA" id="ARBA00010337"/>
    </source>
</evidence>
<gene>
    <name evidence="9" type="primary">TUBGCP2</name>
    <name evidence="9" type="ORF">F1559_000754</name>
</gene>
<reference evidence="9 10" key="1">
    <citation type="journal article" date="2020" name="J. Phycol.">
        <title>Comparative genome analysis reveals Cyanidiococcus gen. nov., a new extremophilic red algal genus sister to Cyanidioschyzon (Cyanidioschyzonaceae, Rhodophyta).</title>
        <authorList>
            <person name="Liu S.-L."/>
            <person name="Chiang Y.-R."/>
            <person name="Yoon H.S."/>
            <person name="Fu H.-Y."/>
        </authorList>
    </citation>
    <scope>NUCLEOTIDE SEQUENCE [LARGE SCALE GENOMIC DNA]</scope>
    <source>
        <strain evidence="9 10">THAL066</strain>
    </source>
</reference>
<organism evidence="9 10">
    <name type="scientific">Cyanidiococcus yangmingshanensis</name>
    <dbReference type="NCBI Taxonomy" id="2690220"/>
    <lineage>
        <taxon>Eukaryota</taxon>
        <taxon>Rhodophyta</taxon>
        <taxon>Bangiophyceae</taxon>
        <taxon>Cyanidiales</taxon>
        <taxon>Cyanidiaceae</taxon>
        <taxon>Cyanidiococcus</taxon>
    </lineage>
</organism>
<comment type="subcellular location">
    <subcellularLocation>
        <location evidence="5">Cytoplasm</location>
        <location evidence="5">Cytoskeleton</location>
        <location evidence="5">Microtubule organizing center</location>
    </subcellularLocation>
</comment>
<dbReference type="Gene3D" id="1.20.120.1900">
    <property type="entry name" value="Gamma-tubulin complex, C-terminal domain"/>
    <property type="match status" value="1"/>
</dbReference>
<comment type="caution">
    <text evidence="9">The sequence shown here is derived from an EMBL/GenBank/DDBJ whole genome shotgun (WGS) entry which is preliminary data.</text>
</comment>
<dbReference type="InterPro" id="IPR041470">
    <property type="entry name" value="GCP_N"/>
</dbReference>
<dbReference type="InterPro" id="IPR040457">
    <property type="entry name" value="GCP_C"/>
</dbReference>
<feature type="region of interest" description="Disordered" evidence="6">
    <location>
        <begin position="75"/>
        <end position="95"/>
    </location>
</feature>
<dbReference type="OrthoDB" id="2192946at2759"/>
<evidence type="ECO:0000313" key="10">
    <source>
        <dbReference type="Proteomes" id="UP000530660"/>
    </source>
</evidence>
<dbReference type="GO" id="GO:0005874">
    <property type="term" value="C:microtubule"/>
    <property type="evidence" value="ECO:0007669"/>
    <property type="project" value="UniProtKB-KW"/>
</dbReference>
<proteinExistence type="inferred from homology"/>
<dbReference type="GO" id="GO:0031122">
    <property type="term" value="P:cytoplasmic microtubule organization"/>
    <property type="evidence" value="ECO:0007669"/>
    <property type="project" value="TreeGrafter"/>
</dbReference>
<dbReference type="EMBL" id="VWRR01000003">
    <property type="protein sequence ID" value="KAF6004358.1"/>
    <property type="molecule type" value="Genomic_DNA"/>
</dbReference>
<dbReference type="GO" id="GO:0051225">
    <property type="term" value="P:spindle assembly"/>
    <property type="evidence" value="ECO:0007669"/>
    <property type="project" value="TreeGrafter"/>
</dbReference>
<sequence>MSKLAGPRLTNLWCPMIYGGKFRELLQSRDVNRRVMQEATVSGAAQTERFCLKPLNQDRTVPIKTSLSEQSKFQYAQDDEERRHAASVNGCAQERRRRDGGDAALVLLFALSEQGPTARTWQRWRRWRQRIRLDEPVWRTERPYGDGSFRVLLAEPEGILHPRGQLPMCSSPASVEAQLLRDLQFALLGYPANTRAVAVTALANGTTSFGARYLLRPVVYGLTLPTGLRALAQHILDTAGALSTLRGFAESCSFYSQGMVRQAMGAAIRDILRRYDWFFTRKWCWAKADSPNLETASDATADAPLTIQRLWLSLQPIEGVIRVLANACLGERIGKQRGGALLCALHDLADQGQGRWNLNEPGPLSLDDPEAMWREVFWAALQPFWEMMEHWIDEGILVDPHDEFCVQQDTAQRGERLADDFNAAFWERAYTLRVSHLPRVFAPLAPSILLAGKYRLAANSMARTAHAFEAEDVSNAAQIEAEAADTADGGASNHRARFSLQHMTARITCAYTTASRTFLEAMLHDDDLIHVLDQFKRWFLLSRADLLDDLISATPIDLVNERYMSLGVIEDAQAIEYKQTQLNDAMRDACIRQSTAYTSRAGQFFMTLLPYSLSSQLLRVLAVSGTAAPWSSAEAAELATLTHPSCTRDAHLCVMDSMALDYHAHWPYSLVLNRRTITKFQLLFRHLLSLHLCLHRLNMIWFQLQRGPSPNDVDVENGAPATDAALAVYCAHLRQTIQALLHSMTWGTIEPQWIRWQQTLDCLRASLRTSASQQRQLTSKSADDVSIDALMSALHEFLDACLQGCFLTVVRSFRSVRQIISLAHRLVTSFHHLPSNLQSERITSDMYTLNAAVASLVQSLDRAHPLWAWYEGSQARVLPA</sequence>
<evidence type="ECO:0000256" key="2">
    <source>
        <dbReference type="ARBA" id="ARBA00022490"/>
    </source>
</evidence>
<evidence type="ECO:0000256" key="5">
    <source>
        <dbReference type="RuleBase" id="RU363050"/>
    </source>
</evidence>
<accession>A0A7J7IMU7</accession>
<dbReference type="PANTHER" id="PTHR19302:SF13">
    <property type="entry name" value="GAMMA-TUBULIN COMPLEX COMPONENT 2"/>
    <property type="match status" value="1"/>
</dbReference>
<evidence type="ECO:0000259" key="8">
    <source>
        <dbReference type="Pfam" id="PF17681"/>
    </source>
</evidence>
<comment type="similarity">
    <text evidence="1 5">Belongs to the TUBGCP family.</text>
</comment>
<dbReference type="AlphaFoldDB" id="A0A7J7IMU7"/>
<dbReference type="GO" id="GO:0007020">
    <property type="term" value="P:microtubule nucleation"/>
    <property type="evidence" value="ECO:0007669"/>
    <property type="project" value="InterPro"/>
</dbReference>
<dbReference type="InterPro" id="IPR007259">
    <property type="entry name" value="GCP"/>
</dbReference>
<dbReference type="GO" id="GO:0000930">
    <property type="term" value="C:gamma-tubulin complex"/>
    <property type="evidence" value="ECO:0007669"/>
    <property type="project" value="TreeGrafter"/>
</dbReference>
<dbReference type="GO" id="GO:0000278">
    <property type="term" value="P:mitotic cell cycle"/>
    <property type="evidence" value="ECO:0007669"/>
    <property type="project" value="TreeGrafter"/>
</dbReference>